<feature type="region of interest" description="Disordered" evidence="1">
    <location>
        <begin position="65"/>
        <end position="112"/>
    </location>
</feature>
<gene>
    <name evidence="3" type="ORF">Pma05_71800</name>
</gene>
<sequence>MDAAAWLSGLLALVGVGIGGLLSAWAQGRAWKREQMRQWEDARRGAYGRLVAAVREARLYKHRIGADGEPARRHPDLPPIGRNPRHPPQPLTPMSAGCQGVQVPTGRPTMVL</sequence>
<keyword evidence="2" id="KW-0472">Membrane</keyword>
<evidence type="ECO:0000256" key="1">
    <source>
        <dbReference type="SAM" id="MobiDB-lite"/>
    </source>
</evidence>
<comment type="caution">
    <text evidence="3">The sequence shown here is derived from an EMBL/GenBank/DDBJ whole genome shotgun (WGS) entry which is preliminary data.</text>
</comment>
<dbReference type="RefSeq" id="WP_203861914.1">
    <property type="nucleotide sequence ID" value="NZ_BAAAZQ010000029.1"/>
</dbReference>
<feature type="compositionally biased region" description="Basic and acidic residues" evidence="1">
    <location>
        <begin position="65"/>
        <end position="76"/>
    </location>
</feature>
<keyword evidence="2" id="KW-0812">Transmembrane</keyword>
<dbReference type="EMBL" id="BONX01000055">
    <property type="protein sequence ID" value="GIH00608.1"/>
    <property type="molecule type" value="Genomic_DNA"/>
</dbReference>
<keyword evidence="4" id="KW-1185">Reference proteome</keyword>
<evidence type="ECO:0000313" key="4">
    <source>
        <dbReference type="Proteomes" id="UP000621500"/>
    </source>
</evidence>
<name>A0ABQ4F107_9ACTN</name>
<accession>A0ABQ4F107</accession>
<organism evidence="3 4">
    <name type="scientific">Plantactinospora mayteni</name>
    <dbReference type="NCBI Taxonomy" id="566021"/>
    <lineage>
        <taxon>Bacteria</taxon>
        <taxon>Bacillati</taxon>
        <taxon>Actinomycetota</taxon>
        <taxon>Actinomycetes</taxon>
        <taxon>Micromonosporales</taxon>
        <taxon>Micromonosporaceae</taxon>
        <taxon>Plantactinospora</taxon>
    </lineage>
</organism>
<feature type="transmembrane region" description="Helical" evidence="2">
    <location>
        <begin position="6"/>
        <end position="26"/>
    </location>
</feature>
<evidence type="ECO:0000313" key="3">
    <source>
        <dbReference type="EMBL" id="GIH00608.1"/>
    </source>
</evidence>
<reference evidence="3 4" key="1">
    <citation type="submission" date="2021-01" db="EMBL/GenBank/DDBJ databases">
        <title>Whole genome shotgun sequence of Plantactinospora mayteni NBRC 109088.</title>
        <authorList>
            <person name="Komaki H."/>
            <person name="Tamura T."/>
        </authorList>
    </citation>
    <scope>NUCLEOTIDE SEQUENCE [LARGE SCALE GENOMIC DNA]</scope>
    <source>
        <strain evidence="3 4">NBRC 109088</strain>
    </source>
</reference>
<proteinExistence type="predicted"/>
<dbReference type="Proteomes" id="UP000621500">
    <property type="component" value="Unassembled WGS sequence"/>
</dbReference>
<protein>
    <submittedName>
        <fullName evidence="3">Uncharacterized protein</fullName>
    </submittedName>
</protein>
<evidence type="ECO:0000256" key="2">
    <source>
        <dbReference type="SAM" id="Phobius"/>
    </source>
</evidence>
<keyword evidence="2" id="KW-1133">Transmembrane helix</keyword>